<protein>
    <submittedName>
        <fullName evidence="6">Pirin family protein</fullName>
    </submittedName>
</protein>
<dbReference type="OrthoDB" id="9780903at2"/>
<feature type="binding site" evidence="2">
    <location>
        <position position="59"/>
    </location>
    <ligand>
        <name>Fe cation</name>
        <dbReference type="ChEBI" id="CHEBI:24875"/>
    </ligand>
</feature>
<dbReference type="Pfam" id="PF17954">
    <property type="entry name" value="Pirin_C_2"/>
    <property type="match status" value="1"/>
</dbReference>
<sequence length="234" mass="25278">MIAVYPYNTLGHANHGWLDARHHFSFARYWNPARTGFGNLLVVNDDTVASGKGFGTHPHRDMEIITYVRQGAITHKDSMGNVGRTSAGNVQVMSAGTGVMHSEYNLEQEDTRLYQIWIQPNQQNVQPRWEARQFPEAPITSGALPLLVSGRAEDADSGALFIHQDAAIYGGKIAAGTVIEHPIRAGVYVLASSGSFTVNGARLNPGDGAEVTEEAALRIVAETDAEILIIDVGA</sequence>
<evidence type="ECO:0000313" key="7">
    <source>
        <dbReference type="Proteomes" id="UP000283458"/>
    </source>
</evidence>
<keyword evidence="2" id="KW-0479">Metal-binding</keyword>
<keyword evidence="7" id="KW-1185">Reference proteome</keyword>
<evidence type="ECO:0000256" key="3">
    <source>
        <dbReference type="RuleBase" id="RU003457"/>
    </source>
</evidence>
<dbReference type="PANTHER" id="PTHR43212">
    <property type="entry name" value="QUERCETIN 2,3-DIOXYGENASE"/>
    <property type="match status" value="1"/>
</dbReference>
<dbReference type="AlphaFoldDB" id="A0A418VRJ6"/>
<keyword evidence="2" id="KW-0408">Iron</keyword>
<dbReference type="Proteomes" id="UP000283458">
    <property type="component" value="Unassembled WGS sequence"/>
</dbReference>
<evidence type="ECO:0000256" key="2">
    <source>
        <dbReference type="PIRSR" id="PIRSR006232-1"/>
    </source>
</evidence>
<comment type="cofactor">
    <cofactor evidence="2">
        <name>Fe cation</name>
        <dbReference type="ChEBI" id="CHEBI:24875"/>
    </cofactor>
    <text evidence="2">Binds 1 Fe cation per subunit.</text>
</comment>
<evidence type="ECO:0000313" key="6">
    <source>
        <dbReference type="EMBL" id="RJF79118.1"/>
    </source>
</evidence>
<dbReference type="InterPro" id="IPR012093">
    <property type="entry name" value="Pirin"/>
</dbReference>
<evidence type="ECO:0000256" key="1">
    <source>
        <dbReference type="ARBA" id="ARBA00008416"/>
    </source>
</evidence>
<dbReference type="Pfam" id="PF02678">
    <property type="entry name" value="Pirin"/>
    <property type="match status" value="1"/>
</dbReference>
<feature type="domain" description="Pirin N-terminal" evidence="4">
    <location>
        <begin position="12"/>
        <end position="118"/>
    </location>
</feature>
<dbReference type="EMBL" id="QYUL01000003">
    <property type="protein sequence ID" value="RJF79118.1"/>
    <property type="molecule type" value="Genomic_DNA"/>
</dbReference>
<evidence type="ECO:0000259" key="5">
    <source>
        <dbReference type="Pfam" id="PF17954"/>
    </source>
</evidence>
<feature type="binding site" evidence="2">
    <location>
        <position position="103"/>
    </location>
    <ligand>
        <name>Fe cation</name>
        <dbReference type="ChEBI" id="CHEBI:24875"/>
    </ligand>
</feature>
<dbReference type="PIRSF" id="PIRSF006232">
    <property type="entry name" value="Pirin"/>
    <property type="match status" value="1"/>
</dbReference>
<feature type="domain" description="Quercetin 2,3-dioxygenase C-terminal cupin" evidence="5">
    <location>
        <begin position="153"/>
        <end position="232"/>
    </location>
</feature>
<dbReference type="InterPro" id="IPR003829">
    <property type="entry name" value="Pirin_N_dom"/>
</dbReference>
<dbReference type="SUPFAM" id="SSF51182">
    <property type="entry name" value="RmlC-like cupins"/>
    <property type="match status" value="1"/>
</dbReference>
<name>A0A418VRJ6_9PROT</name>
<proteinExistence type="inferred from homology"/>
<dbReference type="Gene3D" id="2.60.120.10">
    <property type="entry name" value="Jelly Rolls"/>
    <property type="match status" value="2"/>
</dbReference>
<organism evidence="6 7">
    <name type="scientific">Azospirillum cavernae</name>
    <dbReference type="NCBI Taxonomy" id="2320860"/>
    <lineage>
        <taxon>Bacteria</taxon>
        <taxon>Pseudomonadati</taxon>
        <taxon>Pseudomonadota</taxon>
        <taxon>Alphaproteobacteria</taxon>
        <taxon>Rhodospirillales</taxon>
        <taxon>Azospirillaceae</taxon>
        <taxon>Azospirillum</taxon>
    </lineage>
</organism>
<dbReference type="InterPro" id="IPR011051">
    <property type="entry name" value="RmlC_Cupin_sf"/>
</dbReference>
<evidence type="ECO:0000259" key="4">
    <source>
        <dbReference type="Pfam" id="PF02678"/>
    </source>
</evidence>
<dbReference type="GO" id="GO:0046872">
    <property type="term" value="F:metal ion binding"/>
    <property type="evidence" value="ECO:0007669"/>
    <property type="project" value="UniProtKB-KW"/>
</dbReference>
<dbReference type="InterPro" id="IPR014710">
    <property type="entry name" value="RmlC-like_jellyroll"/>
</dbReference>
<dbReference type="PANTHER" id="PTHR43212:SF3">
    <property type="entry name" value="QUERCETIN 2,3-DIOXYGENASE"/>
    <property type="match status" value="1"/>
</dbReference>
<dbReference type="CDD" id="cd02910">
    <property type="entry name" value="cupin_Yhhw_N"/>
    <property type="match status" value="1"/>
</dbReference>
<dbReference type="RefSeq" id="WP_119832576.1">
    <property type="nucleotide sequence ID" value="NZ_QYUL01000003.1"/>
</dbReference>
<accession>A0A418VRJ6</accession>
<gene>
    <name evidence="6" type="ORF">D3877_20025</name>
</gene>
<feature type="binding site" evidence="2">
    <location>
        <position position="57"/>
    </location>
    <ligand>
        <name>Fe cation</name>
        <dbReference type="ChEBI" id="CHEBI:24875"/>
    </ligand>
</feature>
<comment type="caution">
    <text evidence="6">The sequence shown here is derived from an EMBL/GenBank/DDBJ whole genome shotgun (WGS) entry which is preliminary data.</text>
</comment>
<comment type="similarity">
    <text evidence="1 3">Belongs to the pirin family.</text>
</comment>
<feature type="binding site" evidence="2">
    <location>
        <position position="101"/>
    </location>
    <ligand>
        <name>Fe cation</name>
        <dbReference type="ChEBI" id="CHEBI:24875"/>
    </ligand>
</feature>
<dbReference type="InterPro" id="IPR041602">
    <property type="entry name" value="Quercetinase_C"/>
</dbReference>
<reference evidence="6 7" key="1">
    <citation type="submission" date="2018-09" db="EMBL/GenBank/DDBJ databases">
        <authorList>
            <person name="Zhu H."/>
        </authorList>
    </citation>
    <scope>NUCLEOTIDE SEQUENCE [LARGE SCALE GENOMIC DNA]</scope>
    <source>
        <strain evidence="6 7">K2W22B-5</strain>
    </source>
</reference>